<evidence type="ECO:0000256" key="1">
    <source>
        <dbReference type="ARBA" id="ARBA00023172"/>
    </source>
</evidence>
<comment type="caution">
    <text evidence="3">The sequence shown here is derived from an EMBL/GenBank/DDBJ whole genome shotgun (WGS) entry which is preliminary data.</text>
</comment>
<keyword evidence="4" id="KW-1185">Reference proteome</keyword>
<dbReference type="EMBL" id="BAAAEX010000003">
    <property type="protein sequence ID" value="GAA0774690.1"/>
    <property type="molecule type" value="Genomic_DNA"/>
</dbReference>
<protein>
    <recommendedName>
        <fullName evidence="2">Tyr recombinase domain-containing protein</fullName>
    </recommendedName>
</protein>
<name>A0ABP3W102_9BURK</name>
<evidence type="ECO:0000259" key="2">
    <source>
        <dbReference type="PROSITE" id="PS51898"/>
    </source>
</evidence>
<feature type="domain" description="Tyr recombinase" evidence="2">
    <location>
        <begin position="31"/>
        <end position="87"/>
    </location>
</feature>
<dbReference type="RefSeq" id="WP_343835602.1">
    <property type="nucleotide sequence ID" value="NZ_BAAAEX010000003.1"/>
</dbReference>
<gene>
    <name evidence="3" type="ORF">GCM10009108_06560</name>
</gene>
<reference evidence="4" key="1">
    <citation type="journal article" date="2019" name="Int. J. Syst. Evol. Microbiol.">
        <title>The Global Catalogue of Microorganisms (GCM) 10K type strain sequencing project: providing services to taxonomists for standard genome sequencing and annotation.</title>
        <authorList>
            <consortium name="The Broad Institute Genomics Platform"/>
            <consortium name="The Broad Institute Genome Sequencing Center for Infectious Disease"/>
            <person name="Wu L."/>
            <person name="Ma J."/>
        </authorList>
    </citation>
    <scope>NUCLEOTIDE SEQUENCE [LARGE SCALE GENOMIC DNA]</scope>
    <source>
        <strain evidence="4">JCM 15515</strain>
    </source>
</reference>
<proteinExistence type="predicted"/>
<dbReference type="InterPro" id="IPR011010">
    <property type="entry name" value="DNA_brk_join_enz"/>
</dbReference>
<organism evidence="3 4">
    <name type="scientific">Castellaniella ginsengisoli</name>
    <dbReference type="NCBI Taxonomy" id="546114"/>
    <lineage>
        <taxon>Bacteria</taxon>
        <taxon>Pseudomonadati</taxon>
        <taxon>Pseudomonadota</taxon>
        <taxon>Betaproteobacteria</taxon>
        <taxon>Burkholderiales</taxon>
        <taxon>Alcaligenaceae</taxon>
        <taxon>Castellaniella</taxon>
    </lineage>
</organism>
<evidence type="ECO:0000313" key="4">
    <source>
        <dbReference type="Proteomes" id="UP001500573"/>
    </source>
</evidence>
<dbReference type="InterPro" id="IPR002104">
    <property type="entry name" value="Integrase_catalytic"/>
</dbReference>
<keyword evidence="1" id="KW-0233">DNA recombination</keyword>
<dbReference type="PROSITE" id="PS51898">
    <property type="entry name" value="TYR_RECOMBINASE"/>
    <property type="match status" value="1"/>
</dbReference>
<sequence>MSALLLLYHEVLGMGLPWLDGVQHPRTPKRIIFSVLTVAEVVALLSALSADMALLARLLYGTSTRLMEGLRLRVKDVDFDLGVVVEL</sequence>
<accession>A0ABP3W102</accession>
<dbReference type="SUPFAM" id="SSF56349">
    <property type="entry name" value="DNA breaking-rejoining enzymes"/>
    <property type="match status" value="1"/>
</dbReference>
<dbReference type="InterPro" id="IPR013762">
    <property type="entry name" value="Integrase-like_cat_sf"/>
</dbReference>
<dbReference type="Gene3D" id="1.10.443.10">
    <property type="entry name" value="Intergrase catalytic core"/>
    <property type="match status" value="1"/>
</dbReference>
<dbReference type="Proteomes" id="UP001500573">
    <property type="component" value="Unassembled WGS sequence"/>
</dbReference>
<evidence type="ECO:0000313" key="3">
    <source>
        <dbReference type="EMBL" id="GAA0774690.1"/>
    </source>
</evidence>